<dbReference type="RefSeq" id="WP_037281829.1">
    <property type="nucleotide sequence ID" value="NZ_KK088594.1"/>
</dbReference>
<sequence length="160" mass="17963">MRPTFDFTPLFRSTVGFDRLLNTLENANRLEAVDAWPPYDIVKAGEDTYRVTLAVAGFAPEELTLDHEPNLLVVSGQKAGEETAPYLHRGIAHRDFRRRFELADHVKVTGANLADGLLTIDLVREIPEAMKPRRIEIGRAQPQSLPTTETRQIESDQQAA</sequence>
<dbReference type="AlphaFoldDB" id="A0A017HMH1"/>
<dbReference type="EMBL" id="AOSK01000097">
    <property type="protein sequence ID" value="EYD74974.1"/>
    <property type="molecule type" value="Genomic_DNA"/>
</dbReference>
<dbReference type="PATRIC" id="fig|442562.3.peg.3431"/>
<dbReference type="CDD" id="cd06470">
    <property type="entry name" value="ACD_IbpA-B_like"/>
    <property type="match status" value="1"/>
</dbReference>
<dbReference type="InterPro" id="IPR008978">
    <property type="entry name" value="HSP20-like_chaperone"/>
</dbReference>
<dbReference type="SUPFAM" id="SSF49764">
    <property type="entry name" value="HSP20-like chaperones"/>
    <property type="match status" value="1"/>
</dbReference>
<evidence type="ECO:0000313" key="6">
    <source>
        <dbReference type="EMBL" id="EYD74974.1"/>
    </source>
</evidence>
<evidence type="ECO:0000256" key="1">
    <source>
        <dbReference type="ARBA" id="ARBA00023016"/>
    </source>
</evidence>
<dbReference type="PROSITE" id="PS01031">
    <property type="entry name" value="SHSP"/>
    <property type="match status" value="1"/>
</dbReference>
<evidence type="ECO:0000256" key="3">
    <source>
        <dbReference type="RuleBase" id="RU003616"/>
    </source>
</evidence>
<dbReference type="PANTHER" id="PTHR47062:SF1">
    <property type="entry name" value="SMALL HEAT SHOCK PROTEIN IBPA"/>
    <property type="match status" value="1"/>
</dbReference>
<dbReference type="InterPro" id="IPR002068">
    <property type="entry name" value="A-crystallin/Hsp20_dom"/>
</dbReference>
<protein>
    <submittedName>
        <fullName evidence="6">16 kDa heat shock protein A</fullName>
    </submittedName>
</protein>
<evidence type="ECO:0000256" key="2">
    <source>
        <dbReference type="PROSITE-ProRule" id="PRU00285"/>
    </source>
</evidence>
<gene>
    <name evidence="6" type="ORF">Rumeso_03486</name>
</gene>
<reference evidence="6 7" key="1">
    <citation type="submission" date="2013-02" db="EMBL/GenBank/DDBJ databases">
        <authorList>
            <person name="Fiebig A."/>
            <person name="Goeker M."/>
            <person name="Klenk H.-P.P."/>
        </authorList>
    </citation>
    <scope>NUCLEOTIDE SEQUENCE [LARGE SCALE GENOMIC DNA]</scope>
    <source>
        <strain evidence="6 7">DSM 19309</strain>
    </source>
</reference>
<proteinExistence type="inferred from homology"/>
<evidence type="ECO:0000259" key="5">
    <source>
        <dbReference type="PROSITE" id="PS01031"/>
    </source>
</evidence>
<dbReference type="OrthoDB" id="9810618at2"/>
<dbReference type="Pfam" id="PF00011">
    <property type="entry name" value="HSP20"/>
    <property type="match status" value="1"/>
</dbReference>
<feature type="region of interest" description="Disordered" evidence="4">
    <location>
        <begin position="138"/>
        <end position="160"/>
    </location>
</feature>
<keyword evidence="7" id="KW-1185">Reference proteome</keyword>
<dbReference type="Gene3D" id="2.60.40.790">
    <property type="match status" value="1"/>
</dbReference>
<evidence type="ECO:0000256" key="4">
    <source>
        <dbReference type="SAM" id="MobiDB-lite"/>
    </source>
</evidence>
<name>A0A017HMH1_9RHOB</name>
<comment type="caution">
    <text evidence="6">The sequence shown here is derived from an EMBL/GenBank/DDBJ whole genome shotgun (WGS) entry which is preliminary data.</text>
</comment>
<dbReference type="PANTHER" id="PTHR47062">
    <property type="match status" value="1"/>
</dbReference>
<feature type="compositionally biased region" description="Polar residues" evidence="4">
    <location>
        <begin position="141"/>
        <end position="160"/>
    </location>
</feature>
<keyword evidence="1 6" id="KW-0346">Stress response</keyword>
<dbReference type="STRING" id="442562.Rumeso_03486"/>
<accession>A0A017HMH1</accession>
<dbReference type="InterPro" id="IPR037913">
    <property type="entry name" value="ACD_IbpA/B"/>
</dbReference>
<dbReference type="HOGENOM" id="CLU_046737_4_1_5"/>
<comment type="similarity">
    <text evidence="2 3">Belongs to the small heat shock protein (HSP20) family.</text>
</comment>
<evidence type="ECO:0000313" key="7">
    <source>
        <dbReference type="Proteomes" id="UP000019666"/>
    </source>
</evidence>
<organism evidence="6 7">
    <name type="scientific">Rubellimicrobium mesophilum DSM 19309</name>
    <dbReference type="NCBI Taxonomy" id="442562"/>
    <lineage>
        <taxon>Bacteria</taxon>
        <taxon>Pseudomonadati</taxon>
        <taxon>Pseudomonadota</taxon>
        <taxon>Alphaproteobacteria</taxon>
        <taxon>Rhodobacterales</taxon>
        <taxon>Roseobacteraceae</taxon>
        <taxon>Rubellimicrobium</taxon>
    </lineage>
</organism>
<feature type="domain" description="SHSP" evidence="5">
    <location>
        <begin position="30"/>
        <end position="140"/>
    </location>
</feature>
<dbReference type="Proteomes" id="UP000019666">
    <property type="component" value="Unassembled WGS sequence"/>
</dbReference>